<dbReference type="CDD" id="cd00958">
    <property type="entry name" value="DhnA"/>
    <property type="match status" value="1"/>
</dbReference>
<keyword evidence="2" id="KW-1185">Reference proteome</keyword>
<dbReference type="Gene3D" id="3.20.20.70">
    <property type="entry name" value="Aldolase class I"/>
    <property type="match status" value="1"/>
</dbReference>
<name>A0A5M6IWD4_9PROT</name>
<protein>
    <submittedName>
        <fullName evidence="1">Fructose-bisphosphate aldolase</fullName>
    </submittedName>
</protein>
<dbReference type="InterPro" id="IPR013785">
    <property type="entry name" value="Aldolase_TIM"/>
</dbReference>
<organism evidence="1 2">
    <name type="scientific">Rhodovastum atsumiense</name>
    <dbReference type="NCBI Taxonomy" id="504468"/>
    <lineage>
        <taxon>Bacteria</taxon>
        <taxon>Pseudomonadati</taxon>
        <taxon>Pseudomonadota</taxon>
        <taxon>Alphaproteobacteria</taxon>
        <taxon>Acetobacterales</taxon>
        <taxon>Acetobacteraceae</taxon>
        <taxon>Rhodovastum</taxon>
    </lineage>
</organism>
<dbReference type="SMART" id="SM01133">
    <property type="entry name" value="DeoC"/>
    <property type="match status" value="1"/>
</dbReference>
<comment type="caution">
    <text evidence="1">The sequence shown here is derived from an EMBL/GenBank/DDBJ whole genome shotgun (WGS) entry which is preliminary data.</text>
</comment>
<dbReference type="Proteomes" id="UP000325255">
    <property type="component" value="Unassembled WGS sequence"/>
</dbReference>
<dbReference type="PANTHER" id="PTHR47916:SF1">
    <property type="entry name" value="3-HYDROXY-5-PHOSPHONOOXYPENTANE-2,4-DIONE THIOLASE"/>
    <property type="match status" value="1"/>
</dbReference>
<gene>
    <name evidence="1" type="ORF">F1189_09285</name>
</gene>
<dbReference type="RefSeq" id="WP_150040449.1">
    <property type="nucleotide sequence ID" value="NZ_OW485601.1"/>
</dbReference>
<dbReference type="GO" id="GO:0004332">
    <property type="term" value="F:fructose-bisphosphate aldolase activity"/>
    <property type="evidence" value="ECO:0007669"/>
    <property type="project" value="InterPro"/>
</dbReference>
<dbReference type="InterPro" id="IPR050456">
    <property type="entry name" value="DeoC/FbaB_aldolase"/>
</dbReference>
<dbReference type="PIRSF" id="PIRSF038992">
    <property type="entry name" value="Aldolase_Ia"/>
    <property type="match status" value="1"/>
</dbReference>
<dbReference type="PANTHER" id="PTHR47916">
    <property type="entry name" value="FRUCTOSE-BISPHOSPHATE ALDOLASE CLASS 1"/>
    <property type="match status" value="1"/>
</dbReference>
<reference evidence="1 2" key="1">
    <citation type="submission" date="2019-09" db="EMBL/GenBank/DDBJ databases">
        <title>Genome sequence of Rhodovastum atsumiense, a diverse member of the Acetobacteraceae family of non-sulfur purple photosynthetic bacteria.</title>
        <authorList>
            <person name="Meyer T."/>
            <person name="Kyndt J."/>
        </authorList>
    </citation>
    <scope>NUCLEOTIDE SEQUENCE [LARGE SCALE GENOMIC DNA]</scope>
    <source>
        <strain evidence="1 2">DSM 21279</strain>
    </source>
</reference>
<dbReference type="InterPro" id="IPR041720">
    <property type="entry name" value="FbaB-like"/>
</dbReference>
<proteinExistence type="predicted"/>
<evidence type="ECO:0000313" key="1">
    <source>
        <dbReference type="EMBL" id="KAA5612634.1"/>
    </source>
</evidence>
<dbReference type="AlphaFoldDB" id="A0A5M6IWD4"/>
<dbReference type="EMBL" id="VWPK01000011">
    <property type="protein sequence ID" value="KAA5612634.1"/>
    <property type="molecule type" value="Genomic_DNA"/>
</dbReference>
<dbReference type="OrthoDB" id="5915071at2"/>
<accession>A0A5M6IWD4</accession>
<evidence type="ECO:0000313" key="2">
    <source>
        <dbReference type="Proteomes" id="UP000325255"/>
    </source>
</evidence>
<sequence>MPTKTGQMVRMSRLIDPRTGRGFCVAFDHALQLGTCPGLERPEATLDLMAEAGVDGVILPLGTALRLGGRLARRGGPALILRLDQTTMWREGTQLAYPDGITRLVASVADAVALGADAVVTYLFVGHNDPALETRSFEDNARVNEAARAAGMPHIIETMAARGGLAADAFDPDVVTFHTRVGVEMGADIIKTDWPGSVAALRAITAALPVPVMLAGGPRQDSDRGTLQLVAQIMQAGAAGILFGRSIFQARQPLAVMKACRAIIHDGTSVEEAMAAAGI</sequence>
<dbReference type="Pfam" id="PF01791">
    <property type="entry name" value="DeoC"/>
    <property type="match status" value="1"/>
</dbReference>
<dbReference type="SUPFAM" id="SSF51569">
    <property type="entry name" value="Aldolase"/>
    <property type="match status" value="1"/>
</dbReference>
<dbReference type="InterPro" id="IPR002915">
    <property type="entry name" value="DeoC/FbaB/LacD_aldolase"/>
</dbReference>